<dbReference type="GO" id="GO:0005634">
    <property type="term" value="C:nucleus"/>
    <property type="evidence" value="ECO:0007669"/>
    <property type="project" value="UniProtKB-SubCell"/>
</dbReference>
<dbReference type="SUPFAM" id="SSF82704">
    <property type="entry name" value="AlbA-like"/>
    <property type="match status" value="1"/>
</dbReference>
<protein>
    <recommendedName>
        <fullName evidence="5">DNA/RNA-binding protein Alba-like domain-containing protein</fullName>
    </recommendedName>
</protein>
<dbReference type="GO" id="GO:0001682">
    <property type="term" value="P:tRNA 5'-leader removal"/>
    <property type="evidence" value="ECO:0007669"/>
    <property type="project" value="TreeGrafter"/>
</dbReference>
<dbReference type="Pfam" id="PF01918">
    <property type="entry name" value="Alba"/>
    <property type="match status" value="1"/>
</dbReference>
<feature type="compositionally biased region" description="Basic residues" evidence="4">
    <location>
        <begin position="154"/>
        <end position="164"/>
    </location>
</feature>
<dbReference type="EMBL" id="CAKOFQ010006853">
    <property type="protein sequence ID" value="CAH1977090.1"/>
    <property type="molecule type" value="Genomic_DNA"/>
</dbReference>
<dbReference type="PANTHER" id="PTHR13516:SF4">
    <property type="entry name" value="FI09323P"/>
    <property type="match status" value="1"/>
</dbReference>
<comment type="caution">
    <text evidence="6">The sequence shown here is derived from an EMBL/GenBank/DDBJ whole genome shotgun (WGS) entry which is preliminary data.</text>
</comment>
<dbReference type="InterPro" id="IPR051958">
    <property type="entry name" value="Alba-like_NAB"/>
</dbReference>
<evidence type="ECO:0000256" key="2">
    <source>
        <dbReference type="ARBA" id="ARBA00008018"/>
    </source>
</evidence>
<dbReference type="PANTHER" id="PTHR13516">
    <property type="entry name" value="RIBONUCLEASE P SUBUNIT P25"/>
    <property type="match status" value="1"/>
</dbReference>
<gene>
    <name evidence="6" type="ORF">ACAOBT_LOCUS12447</name>
</gene>
<evidence type="ECO:0000256" key="4">
    <source>
        <dbReference type="SAM" id="MobiDB-lite"/>
    </source>
</evidence>
<comment type="similarity">
    <text evidence="2">Belongs to the histone-like Alba family.</text>
</comment>
<sequence length="180" mass="21050">MENYKKGKNVEEPLDRYKIPIKNLPENFLWMQVRGGSKIRNLLSHALNEMPEAKHIVWTGFGPSVGKTVTCTEIMKREYQYTLHQITKICYRLVEEYWDPLLPELDQIVVKRKLPMIHIYLSIEHLDAEELGYQYPGQEIAYGSHKGGGDKRSNQRKKHKKNRNKEHQQSSSNTDNVSGR</sequence>
<feature type="region of interest" description="Disordered" evidence="4">
    <location>
        <begin position="142"/>
        <end position="180"/>
    </location>
</feature>
<dbReference type="Gene3D" id="3.30.110.20">
    <property type="entry name" value="Alba-like domain"/>
    <property type="match status" value="1"/>
</dbReference>
<dbReference type="InterPro" id="IPR002775">
    <property type="entry name" value="DNA/RNA-bd_Alba-like"/>
</dbReference>
<reference evidence="6" key="1">
    <citation type="submission" date="2022-03" db="EMBL/GenBank/DDBJ databases">
        <authorList>
            <person name="Sayadi A."/>
        </authorList>
    </citation>
    <scope>NUCLEOTIDE SEQUENCE</scope>
</reference>
<accession>A0A9P0KLS4</accession>
<organism evidence="6 7">
    <name type="scientific">Acanthoscelides obtectus</name>
    <name type="common">Bean weevil</name>
    <name type="synonym">Bruchus obtectus</name>
    <dbReference type="NCBI Taxonomy" id="200917"/>
    <lineage>
        <taxon>Eukaryota</taxon>
        <taxon>Metazoa</taxon>
        <taxon>Ecdysozoa</taxon>
        <taxon>Arthropoda</taxon>
        <taxon>Hexapoda</taxon>
        <taxon>Insecta</taxon>
        <taxon>Pterygota</taxon>
        <taxon>Neoptera</taxon>
        <taxon>Endopterygota</taxon>
        <taxon>Coleoptera</taxon>
        <taxon>Polyphaga</taxon>
        <taxon>Cucujiformia</taxon>
        <taxon>Chrysomeloidea</taxon>
        <taxon>Chrysomelidae</taxon>
        <taxon>Bruchinae</taxon>
        <taxon>Bruchini</taxon>
        <taxon>Acanthoscelides</taxon>
    </lineage>
</organism>
<proteinExistence type="inferred from homology"/>
<dbReference type="InterPro" id="IPR036882">
    <property type="entry name" value="Alba-like_dom_sf"/>
</dbReference>
<dbReference type="GO" id="GO:0000172">
    <property type="term" value="C:ribonuclease MRP complex"/>
    <property type="evidence" value="ECO:0007669"/>
    <property type="project" value="TreeGrafter"/>
</dbReference>
<evidence type="ECO:0000313" key="6">
    <source>
        <dbReference type="EMBL" id="CAH1977090.1"/>
    </source>
</evidence>
<dbReference type="OrthoDB" id="424402at2759"/>
<dbReference type="AlphaFoldDB" id="A0A9P0KLS4"/>
<dbReference type="GO" id="GO:0003723">
    <property type="term" value="F:RNA binding"/>
    <property type="evidence" value="ECO:0007669"/>
    <property type="project" value="TreeGrafter"/>
</dbReference>
<evidence type="ECO:0000259" key="5">
    <source>
        <dbReference type="Pfam" id="PF01918"/>
    </source>
</evidence>
<name>A0A9P0KLS4_ACAOB</name>
<feature type="compositionally biased region" description="Polar residues" evidence="4">
    <location>
        <begin position="170"/>
        <end position="180"/>
    </location>
</feature>
<keyword evidence="7" id="KW-1185">Reference proteome</keyword>
<evidence type="ECO:0000256" key="3">
    <source>
        <dbReference type="ARBA" id="ARBA00023242"/>
    </source>
</evidence>
<feature type="domain" description="DNA/RNA-binding protein Alba-like" evidence="5">
    <location>
        <begin position="30"/>
        <end position="91"/>
    </location>
</feature>
<evidence type="ECO:0000313" key="7">
    <source>
        <dbReference type="Proteomes" id="UP001152888"/>
    </source>
</evidence>
<dbReference type="Proteomes" id="UP001152888">
    <property type="component" value="Unassembled WGS sequence"/>
</dbReference>
<comment type="subcellular location">
    <subcellularLocation>
        <location evidence="1">Nucleus</location>
    </subcellularLocation>
</comment>
<evidence type="ECO:0000256" key="1">
    <source>
        <dbReference type="ARBA" id="ARBA00004123"/>
    </source>
</evidence>
<keyword evidence="3" id="KW-0539">Nucleus</keyword>